<dbReference type="InterPro" id="IPR028883">
    <property type="entry name" value="tRNA_aden_deaminase"/>
</dbReference>
<dbReference type="GO" id="GO:0002100">
    <property type="term" value="P:tRNA wobble adenosine to inosine editing"/>
    <property type="evidence" value="ECO:0007669"/>
    <property type="project" value="UniProtKB-UniRule"/>
</dbReference>
<protein>
    <recommendedName>
        <fullName evidence="8">tRNA-specific adenosine deaminase</fullName>
        <ecNumber evidence="8">3.5.4.33</ecNumber>
    </recommendedName>
</protein>
<evidence type="ECO:0000256" key="1">
    <source>
        <dbReference type="ARBA" id="ARBA00010669"/>
    </source>
</evidence>
<dbReference type="InterPro" id="IPR016193">
    <property type="entry name" value="Cytidine_deaminase-like"/>
</dbReference>
<dbReference type="EC" id="3.5.4.33" evidence="8"/>
<keyword evidence="11" id="KW-1185">Reference proteome</keyword>
<dbReference type="Pfam" id="PF14437">
    <property type="entry name" value="MafB19-deam"/>
    <property type="match status" value="1"/>
</dbReference>
<feature type="binding site" evidence="8">
    <location>
        <position position="96"/>
    </location>
    <ligand>
        <name>Zn(2+)</name>
        <dbReference type="ChEBI" id="CHEBI:29105"/>
        <note>catalytic</note>
    </ligand>
</feature>
<dbReference type="CDD" id="cd01285">
    <property type="entry name" value="nucleoside_deaminase"/>
    <property type="match status" value="1"/>
</dbReference>
<keyword evidence="4 8" id="KW-0479">Metal-binding</keyword>
<evidence type="ECO:0000256" key="6">
    <source>
        <dbReference type="ARBA" id="ARBA00022833"/>
    </source>
</evidence>
<dbReference type="RefSeq" id="WP_015955523.1">
    <property type="nucleotide sequence ID" value="NC_011729.1"/>
</dbReference>
<evidence type="ECO:0000256" key="2">
    <source>
        <dbReference type="ARBA" id="ARBA00011738"/>
    </source>
</evidence>
<dbReference type="InterPro" id="IPR002125">
    <property type="entry name" value="CMP_dCMP_dom"/>
</dbReference>
<dbReference type="KEGG" id="cyc:PCC7424_3540"/>
<dbReference type="eggNOG" id="COG0590">
    <property type="taxonomic scope" value="Bacteria"/>
</dbReference>
<dbReference type="NCBIfam" id="NF008113">
    <property type="entry name" value="PRK10860.1"/>
    <property type="match status" value="1"/>
</dbReference>
<comment type="catalytic activity">
    <reaction evidence="7 8">
        <text>adenosine(34) in tRNA + H2O + H(+) = inosine(34) in tRNA + NH4(+)</text>
        <dbReference type="Rhea" id="RHEA:43168"/>
        <dbReference type="Rhea" id="RHEA-COMP:10373"/>
        <dbReference type="Rhea" id="RHEA-COMP:10374"/>
        <dbReference type="ChEBI" id="CHEBI:15377"/>
        <dbReference type="ChEBI" id="CHEBI:15378"/>
        <dbReference type="ChEBI" id="CHEBI:28938"/>
        <dbReference type="ChEBI" id="CHEBI:74411"/>
        <dbReference type="ChEBI" id="CHEBI:82852"/>
        <dbReference type="EC" id="3.5.4.33"/>
    </reaction>
</comment>
<dbReference type="GO" id="GO:0052717">
    <property type="term" value="F:tRNA-specific adenosine-34 deaminase activity"/>
    <property type="evidence" value="ECO:0007669"/>
    <property type="project" value="UniProtKB-UniRule"/>
</dbReference>
<evidence type="ECO:0000256" key="8">
    <source>
        <dbReference type="HAMAP-Rule" id="MF_00972"/>
    </source>
</evidence>
<evidence type="ECO:0000256" key="7">
    <source>
        <dbReference type="ARBA" id="ARBA00048045"/>
    </source>
</evidence>
<dbReference type="PANTHER" id="PTHR11079">
    <property type="entry name" value="CYTOSINE DEAMINASE FAMILY MEMBER"/>
    <property type="match status" value="1"/>
</dbReference>
<comment type="subunit">
    <text evidence="2 8">Homodimer.</text>
</comment>
<keyword evidence="6 8" id="KW-0862">Zinc</keyword>
<dbReference type="PROSITE" id="PS00903">
    <property type="entry name" value="CYT_DCMP_DEAMINASES_1"/>
    <property type="match status" value="1"/>
</dbReference>
<dbReference type="Gene3D" id="3.40.140.10">
    <property type="entry name" value="Cytidine Deaminase, domain 2"/>
    <property type="match status" value="1"/>
</dbReference>
<dbReference type="GO" id="GO:0008270">
    <property type="term" value="F:zinc ion binding"/>
    <property type="evidence" value="ECO:0007669"/>
    <property type="project" value="UniProtKB-UniRule"/>
</dbReference>
<organism evidence="10 11">
    <name type="scientific">Gloeothece citriformis (strain PCC 7424)</name>
    <name type="common">Cyanothece sp. (strain PCC 7424)</name>
    <dbReference type="NCBI Taxonomy" id="65393"/>
    <lineage>
        <taxon>Bacteria</taxon>
        <taxon>Bacillati</taxon>
        <taxon>Cyanobacteriota</taxon>
        <taxon>Cyanophyceae</taxon>
        <taxon>Oscillatoriophycideae</taxon>
        <taxon>Chroococcales</taxon>
        <taxon>Aphanothecaceae</taxon>
        <taxon>Gloeothece</taxon>
        <taxon>Gloeothece citriformis</taxon>
    </lineage>
</organism>
<keyword evidence="3 8" id="KW-0819">tRNA processing</keyword>
<comment type="function">
    <text evidence="8">Catalyzes the deamination of adenosine to inosine at the wobble position 34 of tRNA(Arg2).</text>
</comment>
<feature type="domain" description="CMP/dCMP-type deaminase" evidence="9">
    <location>
        <begin position="14"/>
        <end position="136"/>
    </location>
</feature>
<dbReference type="InterPro" id="IPR058535">
    <property type="entry name" value="MafB19-deam"/>
</dbReference>
<dbReference type="Proteomes" id="UP000002384">
    <property type="component" value="Chromosome"/>
</dbReference>
<evidence type="ECO:0000256" key="5">
    <source>
        <dbReference type="ARBA" id="ARBA00022801"/>
    </source>
</evidence>
<dbReference type="STRING" id="65393.PCC7424_3540"/>
<dbReference type="AlphaFoldDB" id="B7KGK3"/>
<keyword evidence="5 8" id="KW-0378">Hydrolase</keyword>
<dbReference type="InterPro" id="IPR016192">
    <property type="entry name" value="APOBEC/CMP_deaminase_Zn-bd"/>
</dbReference>
<dbReference type="PROSITE" id="PS51747">
    <property type="entry name" value="CYT_DCMP_DEAMINASES_2"/>
    <property type="match status" value="1"/>
</dbReference>
<dbReference type="PANTHER" id="PTHR11079:SF202">
    <property type="entry name" value="TRNA-SPECIFIC ADENOSINE DEAMINASE"/>
    <property type="match status" value="1"/>
</dbReference>
<comment type="similarity">
    <text evidence="1">Belongs to the cytidine and deoxycytidylate deaminase family. ADAT2 subfamily.</text>
</comment>
<evidence type="ECO:0000313" key="11">
    <source>
        <dbReference type="Proteomes" id="UP000002384"/>
    </source>
</evidence>
<dbReference type="EMBL" id="CP001291">
    <property type="protein sequence ID" value="ACK71930.1"/>
    <property type="molecule type" value="Genomic_DNA"/>
</dbReference>
<feature type="binding site" evidence="8">
    <location>
        <position position="99"/>
    </location>
    <ligand>
        <name>Zn(2+)</name>
        <dbReference type="ChEBI" id="CHEBI:29105"/>
        <note>catalytic</note>
    </ligand>
</feature>
<gene>
    <name evidence="8" type="primary">tadA</name>
    <name evidence="10" type="ordered locus">PCC7424_3540</name>
</gene>
<dbReference type="SUPFAM" id="SSF53927">
    <property type="entry name" value="Cytidine deaminase-like"/>
    <property type="match status" value="1"/>
</dbReference>
<feature type="binding site" evidence="8">
    <location>
        <position position="66"/>
    </location>
    <ligand>
        <name>Zn(2+)</name>
        <dbReference type="ChEBI" id="CHEBI:29105"/>
        <note>catalytic</note>
    </ligand>
</feature>
<evidence type="ECO:0000313" key="10">
    <source>
        <dbReference type="EMBL" id="ACK71930.1"/>
    </source>
</evidence>
<proteinExistence type="inferred from homology"/>
<evidence type="ECO:0000256" key="4">
    <source>
        <dbReference type="ARBA" id="ARBA00022723"/>
    </source>
</evidence>
<comment type="cofactor">
    <cofactor evidence="8">
        <name>Zn(2+)</name>
        <dbReference type="ChEBI" id="CHEBI:29105"/>
    </cofactor>
    <text evidence="8">Binds 1 zinc ion per subunit.</text>
</comment>
<feature type="active site" description="Proton donor" evidence="8">
    <location>
        <position position="68"/>
    </location>
</feature>
<name>B7KGK3_GLOC7</name>
<accession>B7KGK3</accession>
<evidence type="ECO:0000259" key="9">
    <source>
        <dbReference type="PROSITE" id="PS51747"/>
    </source>
</evidence>
<sequence>MDKYISQLDEQTYLDHKRWMSRAITLAQEAAQAGDVPVGAVIIDEKGKLIAEGSNRKERDQDPTAHAEIIVLRRASQVLQTWHLQQCKLYVTLEPCPMCTGAIIQARIALLIYGVDDPKTGTIRTVANLPDSPCSNHRLSVISGIMESACRHQLQTWFAQKR</sequence>
<dbReference type="HAMAP" id="MF_00972">
    <property type="entry name" value="tRNA_aden_deaminase"/>
    <property type="match status" value="1"/>
</dbReference>
<evidence type="ECO:0000256" key="3">
    <source>
        <dbReference type="ARBA" id="ARBA00022694"/>
    </source>
</evidence>
<reference evidence="11" key="1">
    <citation type="journal article" date="2011" name="MBio">
        <title>Novel metabolic attributes of the genus Cyanothece, comprising a group of unicellular nitrogen-fixing Cyanobacteria.</title>
        <authorList>
            <person name="Bandyopadhyay A."/>
            <person name="Elvitigala T."/>
            <person name="Welsh E."/>
            <person name="Stockel J."/>
            <person name="Liberton M."/>
            <person name="Min H."/>
            <person name="Sherman L.A."/>
            <person name="Pakrasi H.B."/>
        </authorList>
    </citation>
    <scope>NUCLEOTIDE SEQUENCE [LARGE SCALE GENOMIC DNA]</scope>
    <source>
        <strain evidence="11">PCC 7424</strain>
    </source>
</reference>
<dbReference type="HOGENOM" id="CLU_025810_3_2_3"/>